<evidence type="ECO:0000313" key="8">
    <source>
        <dbReference type="Proteomes" id="UP001597469"/>
    </source>
</evidence>
<name>A0ABW5M4J3_9BACT</name>
<dbReference type="EMBL" id="JBHULN010000007">
    <property type="protein sequence ID" value="MFD2571579.1"/>
    <property type="molecule type" value="Genomic_DNA"/>
</dbReference>
<dbReference type="PANTHER" id="PTHR42978:SF7">
    <property type="entry name" value="METALLO-HYDROLASE RV2300C-RELATED"/>
    <property type="match status" value="1"/>
</dbReference>
<protein>
    <submittedName>
        <fullName evidence="7">N-acyl homoserine lactonase family protein</fullName>
    </submittedName>
</protein>
<comment type="cofactor">
    <cofactor evidence="1">
        <name>Zn(2+)</name>
        <dbReference type="ChEBI" id="CHEBI:29105"/>
    </cofactor>
</comment>
<dbReference type="PANTHER" id="PTHR42978">
    <property type="entry name" value="QUORUM-QUENCHING LACTONASE YTNP-RELATED-RELATED"/>
    <property type="match status" value="1"/>
</dbReference>
<dbReference type="Pfam" id="PF00753">
    <property type="entry name" value="Lactamase_B"/>
    <property type="match status" value="1"/>
</dbReference>
<evidence type="ECO:0000313" key="7">
    <source>
        <dbReference type="EMBL" id="MFD2571579.1"/>
    </source>
</evidence>
<evidence type="ECO:0000256" key="1">
    <source>
        <dbReference type="ARBA" id="ARBA00001947"/>
    </source>
</evidence>
<dbReference type="InterPro" id="IPR051013">
    <property type="entry name" value="MBL_superfamily_lactonases"/>
</dbReference>
<dbReference type="RefSeq" id="WP_381523256.1">
    <property type="nucleotide sequence ID" value="NZ_JBHULN010000007.1"/>
</dbReference>
<evidence type="ECO:0000256" key="2">
    <source>
        <dbReference type="ARBA" id="ARBA00007749"/>
    </source>
</evidence>
<sequence>MHSITTTTIDGVTIHAINCGLVKVKRSHRNPSVGAPAILLDPFWTEWLPIWVWVIKHPEGILVVDTGENHHVTDSDYFSCGGANGWVSRKILRFAIQEQFEIGFQLKTLGIDPADVRWVVLTHLHIDHTDGLKYFPRAEIMVAKAELDQPYGAVPCTFPTWFNPRKITFTQPDKHFGKAYPLTSDGQISIVPTIGHAYGHQSVLFRGKTVDVLFAGDTTFTEQQLRQRQVAGICTDKGSARRTIDTIRAYCQYRPTIYLPTHDSQSALRLKQQQVV</sequence>
<evidence type="ECO:0000256" key="4">
    <source>
        <dbReference type="ARBA" id="ARBA00022801"/>
    </source>
</evidence>
<gene>
    <name evidence="7" type="ORF">ACFSUS_13120</name>
</gene>
<keyword evidence="4" id="KW-0378">Hydrolase</keyword>
<dbReference type="InterPro" id="IPR001279">
    <property type="entry name" value="Metallo-B-lactamas"/>
</dbReference>
<keyword evidence="8" id="KW-1185">Reference proteome</keyword>
<dbReference type="InterPro" id="IPR036866">
    <property type="entry name" value="RibonucZ/Hydroxyglut_hydro"/>
</dbReference>
<organism evidence="7 8">
    <name type="scientific">Spirosoma soli</name>
    <dbReference type="NCBI Taxonomy" id="1770529"/>
    <lineage>
        <taxon>Bacteria</taxon>
        <taxon>Pseudomonadati</taxon>
        <taxon>Bacteroidota</taxon>
        <taxon>Cytophagia</taxon>
        <taxon>Cytophagales</taxon>
        <taxon>Cytophagaceae</taxon>
        <taxon>Spirosoma</taxon>
    </lineage>
</organism>
<evidence type="ECO:0000256" key="5">
    <source>
        <dbReference type="ARBA" id="ARBA00022833"/>
    </source>
</evidence>
<keyword evidence="3" id="KW-0479">Metal-binding</keyword>
<comment type="caution">
    <text evidence="7">The sequence shown here is derived from an EMBL/GenBank/DDBJ whole genome shotgun (WGS) entry which is preliminary data.</text>
</comment>
<accession>A0ABW5M4J3</accession>
<keyword evidence="5" id="KW-0862">Zinc</keyword>
<dbReference type="SMART" id="SM00849">
    <property type="entry name" value="Lactamase_B"/>
    <property type="match status" value="1"/>
</dbReference>
<dbReference type="SUPFAM" id="SSF56281">
    <property type="entry name" value="Metallo-hydrolase/oxidoreductase"/>
    <property type="match status" value="1"/>
</dbReference>
<dbReference type="Proteomes" id="UP001597469">
    <property type="component" value="Unassembled WGS sequence"/>
</dbReference>
<feature type="domain" description="Metallo-beta-lactamase" evidence="6">
    <location>
        <begin position="49"/>
        <end position="262"/>
    </location>
</feature>
<evidence type="ECO:0000256" key="3">
    <source>
        <dbReference type="ARBA" id="ARBA00022723"/>
    </source>
</evidence>
<comment type="similarity">
    <text evidence="2">Belongs to the metallo-beta-lactamase superfamily.</text>
</comment>
<dbReference type="CDD" id="cd07729">
    <property type="entry name" value="AHL_lactonase_MBL-fold"/>
    <property type="match status" value="1"/>
</dbReference>
<evidence type="ECO:0000259" key="6">
    <source>
        <dbReference type="SMART" id="SM00849"/>
    </source>
</evidence>
<reference evidence="8" key="1">
    <citation type="journal article" date="2019" name="Int. J. Syst. Evol. Microbiol.">
        <title>The Global Catalogue of Microorganisms (GCM) 10K type strain sequencing project: providing services to taxonomists for standard genome sequencing and annotation.</title>
        <authorList>
            <consortium name="The Broad Institute Genomics Platform"/>
            <consortium name="The Broad Institute Genome Sequencing Center for Infectious Disease"/>
            <person name="Wu L."/>
            <person name="Ma J."/>
        </authorList>
    </citation>
    <scope>NUCLEOTIDE SEQUENCE [LARGE SCALE GENOMIC DNA]</scope>
    <source>
        <strain evidence="8">KCTC 42805</strain>
    </source>
</reference>
<dbReference type="Gene3D" id="3.60.15.10">
    <property type="entry name" value="Ribonuclease Z/Hydroxyacylglutathione hydrolase-like"/>
    <property type="match status" value="1"/>
</dbReference>
<proteinExistence type="inferred from homology"/>